<dbReference type="CDD" id="cd19481">
    <property type="entry name" value="RecA-like_protease"/>
    <property type="match status" value="1"/>
</dbReference>
<dbReference type="EMBL" id="PGTY01000002">
    <property type="protein sequence ID" value="PJI85997.1"/>
    <property type="molecule type" value="Genomic_DNA"/>
</dbReference>
<accession>A0A2M8W4Y8</accession>
<dbReference type="GO" id="GO:0005524">
    <property type="term" value="F:ATP binding"/>
    <property type="evidence" value="ECO:0007669"/>
    <property type="project" value="UniProtKB-KW"/>
</dbReference>
<dbReference type="RefSeq" id="WP_100368333.1">
    <property type="nucleotide sequence ID" value="NZ_PGTY01000002.1"/>
</dbReference>
<dbReference type="SUPFAM" id="SSF52540">
    <property type="entry name" value="P-loop containing nucleoside triphosphate hydrolases"/>
    <property type="match status" value="1"/>
</dbReference>
<dbReference type="InterPro" id="IPR003593">
    <property type="entry name" value="AAA+_ATPase"/>
</dbReference>
<dbReference type="Proteomes" id="UP000228531">
    <property type="component" value="Unassembled WGS sequence"/>
</dbReference>
<keyword evidence="3" id="KW-0067">ATP-binding</keyword>
<dbReference type="SMART" id="SM00382">
    <property type="entry name" value="AAA"/>
    <property type="match status" value="1"/>
</dbReference>
<evidence type="ECO:0000256" key="2">
    <source>
        <dbReference type="ARBA" id="ARBA00022741"/>
    </source>
</evidence>
<keyword evidence="6" id="KW-1185">Reference proteome</keyword>
<dbReference type="PANTHER" id="PTHR23073">
    <property type="entry name" value="26S PROTEASOME REGULATORY SUBUNIT"/>
    <property type="match status" value="1"/>
</dbReference>
<proteinExistence type="inferred from homology"/>
<sequence length="330" mass="36900">MSSAKQIIAMLRSRADRDDETFFSVALQAAAAEARRGHRTVAEDIRSAVQAARETADQKSAVPIRFGEPRGDLDGLLELKEVRLELDDVILAEGIRDQIHGLLRQQLKRAQLREHGKAPNTSLLFVGPPGSGKTMTAEAIAGSLRLPLYVIRFESLITRFMGETAAKMRLIFDEIYTHRGVYLFDEFDAVGANRAATNDVAEMRRVLNSFLQFMEEKSATDSVIIGATNFPDLLDHALLRRFDLVMEFAPPTGKEVRRILKANLRPLKYPRLAWKKIESIAQGLSQAEIARAAEDAVKEAILDERDILTTDDIATRLSARKDMRELLSKS</sequence>
<feature type="domain" description="AAA+ ATPase" evidence="4">
    <location>
        <begin position="119"/>
        <end position="252"/>
    </location>
</feature>
<comment type="similarity">
    <text evidence="1">Belongs to the AAA ATPase family.</text>
</comment>
<evidence type="ECO:0000259" key="4">
    <source>
        <dbReference type="SMART" id="SM00382"/>
    </source>
</evidence>
<name>A0A2M8W4Y8_9RHOB</name>
<dbReference type="GO" id="GO:0016887">
    <property type="term" value="F:ATP hydrolysis activity"/>
    <property type="evidence" value="ECO:0007669"/>
    <property type="project" value="InterPro"/>
</dbReference>
<organism evidence="5 6">
    <name type="scientific">Yoonia maricola</name>
    <dbReference type="NCBI Taxonomy" id="420999"/>
    <lineage>
        <taxon>Bacteria</taxon>
        <taxon>Pseudomonadati</taxon>
        <taxon>Pseudomonadota</taxon>
        <taxon>Alphaproteobacteria</taxon>
        <taxon>Rhodobacterales</taxon>
        <taxon>Paracoccaceae</taxon>
        <taxon>Yoonia</taxon>
    </lineage>
</organism>
<dbReference type="InterPro" id="IPR027417">
    <property type="entry name" value="P-loop_NTPase"/>
</dbReference>
<dbReference type="InterPro" id="IPR003959">
    <property type="entry name" value="ATPase_AAA_core"/>
</dbReference>
<keyword evidence="2" id="KW-0547">Nucleotide-binding</keyword>
<dbReference type="InterPro" id="IPR050221">
    <property type="entry name" value="26S_Proteasome_ATPase"/>
</dbReference>
<protein>
    <submittedName>
        <fullName evidence="5">ATPase family protein associated with various cellular activities (AAA)</fullName>
    </submittedName>
</protein>
<dbReference type="Pfam" id="PF00004">
    <property type="entry name" value="AAA"/>
    <property type="match status" value="1"/>
</dbReference>
<dbReference type="OrthoDB" id="7438987at2"/>
<evidence type="ECO:0000313" key="5">
    <source>
        <dbReference type="EMBL" id="PJI85997.1"/>
    </source>
</evidence>
<dbReference type="AlphaFoldDB" id="A0A2M8W4Y8"/>
<evidence type="ECO:0000256" key="1">
    <source>
        <dbReference type="ARBA" id="ARBA00006914"/>
    </source>
</evidence>
<comment type="caution">
    <text evidence="5">The sequence shown here is derived from an EMBL/GenBank/DDBJ whole genome shotgun (WGS) entry which is preliminary data.</text>
</comment>
<evidence type="ECO:0000313" key="6">
    <source>
        <dbReference type="Proteomes" id="UP000228531"/>
    </source>
</evidence>
<evidence type="ECO:0000256" key="3">
    <source>
        <dbReference type="ARBA" id="ARBA00022840"/>
    </source>
</evidence>
<reference evidence="5 6" key="1">
    <citation type="submission" date="2017-11" db="EMBL/GenBank/DDBJ databases">
        <title>Genomic Encyclopedia of Archaeal and Bacterial Type Strains, Phase II (KMG-II): From Individual Species to Whole Genera.</title>
        <authorList>
            <person name="Goeker M."/>
        </authorList>
    </citation>
    <scope>NUCLEOTIDE SEQUENCE [LARGE SCALE GENOMIC DNA]</scope>
    <source>
        <strain evidence="5 6">DSM 29128</strain>
    </source>
</reference>
<gene>
    <name evidence="5" type="ORF">BC777_2351</name>
</gene>
<dbReference type="Gene3D" id="3.40.50.300">
    <property type="entry name" value="P-loop containing nucleotide triphosphate hydrolases"/>
    <property type="match status" value="1"/>
</dbReference>